<evidence type="ECO:0008006" key="4">
    <source>
        <dbReference type="Google" id="ProtNLM"/>
    </source>
</evidence>
<protein>
    <recommendedName>
        <fullName evidence="4">Transcription factor domain-containing protein</fullName>
    </recommendedName>
</protein>
<accession>A0A5N7AKH3</accession>
<evidence type="ECO:0000313" key="2">
    <source>
        <dbReference type="EMBL" id="KAE8370213.1"/>
    </source>
</evidence>
<gene>
    <name evidence="2" type="ORF">BDV27DRAFT_152370</name>
</gene>
<feature type="compositionally biased region" description="Polar residues" evidence="1">
    <location>
        <begin position="170"/>
        <end position="196"/>
    </location>
</feature>
<name>A0A5N7AKH3_9EURO</name>
<organism evidence="2 3">
    <name type="scientific">Aspergillus caelatus</name>
    <dbReference type="NCBI Taxonomy" id="61420"/>
    <lineage>
        <taxon>Eukaryota</taxon>
        <taxon>Fungi</taxon>
        <taxon>Dikarya</taxon>
        <taxon>Ascomycota</taxon>
        <taxon>Pezizomycotina</taxon>
        <taxon>Eurotiomycetes</taxon>
        <taxon>Eurotiomycetidae</taxon>
        <taxon>Eurotiales</taxon>
        <taxon>Aspergillaceae</taxon>
        <taxon>Aspergillus</taxon>
        <taxon>Aspergillus subgen. Circumdati</taxon>
    </lineage>
</organism>
<dbReference type="RefSeq" id="XP_031933294.1">
    <property type="nucleotide sequence ID" value="XM_032071553.1"/>
</dbReference>
<dbReference type="EMBL" id="ML737567">
    <property type="protein sequence ID" value="KAE8370213.1"/>
    <property type="molecule type" value="Genomic_DNA"/>
</dbReference>
<evidence type="ECO:0000256" key="1">
    <source>
        <dbReference type="SAM" id="MobiDB-lite"/>
    </source>
</evidence>
<feature type="region of interest" description="Disordered" evidence="1">
    <location>
        <begin position="135"/>
        <end position="197"/>
    </location>
</feature>
<dbReference type="OrthoDB" id="10473902at2759"/>
<dbReference type="Proteomes" id="UP000326268">
    <property type="component" value="Unassembled WGS sequence"/>
</dbReference>
<sequence>MEVLGDIPGRSALTISAARTLVAFGYHNPVNVISESEDIEEVHACIAWCYLFEKNTSMLLMRPQALPKLSVPATSFIPSDASNPMTPFMELSLGIAQAQEAALDLVFAGGQNDHNTCRTEIGSILRHMEAIKSSITSPLIDKTPSRSEQASRAQGHHTLSDKDQPAGEASRTSIITDTSADDLTNGPESLQTQSMEASDCMPNAHEQQGEHFSGFSGSIVGRSDDVAAFSTAPSVCWYNADMLGTILDSDNAYSF</sequence>
<reference evidence="2 3" key="1">
    <citation type="submission" date="2019-04" db="EMBL/GenBank/DDBJ databases">
        <title>Friends and foes A comparative genomics studyof 23 Aspergillus species from section Flavi.</title>
        <authorList>
            <consortium name="DOE Joint Genome Institute"/>
            <person name="Kjaerbolling I."/>
            <person name="Vesth T."/>
            <person name="Frisvad J.C."/>
            <person name="Nybo J.L."/>
            <person name="Theobald S."/>
            <person name="Kildgaard S."/>
            <person name="Isbrandt T."/>
            <person name="Kuo A."/>
            <person name="Sato A."/>
            <person name="Lyhne E.K."/>
            <person name="Kogle M.E."/>
            <person name="Wiebenga A."/>
            <person name="Kun R.S."/>
            <person name="Lubbers R.J."/>
            <person name="Makela M.R."/>
            <person name="Barry K."/>
            <person name="Chovatia M."/>
            <person name="Clum A."/>
            <person name="Daum C."/>
            <person name="Haridas S."/>
            <person name="He G."/>
            <person name="LaButti K."/>
            <person name="Lipzen A."/>
            <person name="Mondo S."/>
            <person name="Riley R."/>
            <person name="Salamov A."/>
            <person name="Simmons B.A."/>
            <person name="Magnuson J.K."/>
            <person name="Henrissat B."/>
            <person name="Mortensen U.H."/>
            <person name="Larsen T.O."/>
            <person name="Devries R.P."/>
            <person name="Grigoriev I.V."/>
            <person name="Machida M."/>
            <person name="Baker S.E."/>
            <person name="Andersen M.R."/>
        </authorList>
    </citation>
    <scope>NUCLEOTIDE SEQUENCE [LARGE SCALE GENOMIC DNA]</scope>
    <source>
        <strain evidence="2 3">CBS 763.97</strain>
    </source>
</reference>
<evidence type="ECO:0000313" key="3">
    <source>
        <dbReference type="Proteomes" id="UP000326268"/>
    </source>
</evidence>
<dbReference type="AlphaFoldDB" id="A0A5N7AKH3"/>
<proteinExistence type="predicted"/>
<keyword evidence="3" id="KW-1185">Reference proteome</keyword>
<dbReference type="GeneID" id="43655999"/>